<comment type="caution">
    <text evidence="2">The sequence shown here is derived from an EMBL/GenBank/DDBJ whole genome shotgun (WGS) entry which is preliminary data.</text>
</comment>
<organism evidence="2 3">
    <name type="scientific">Elysia crispata</name>
    <name type="common">lettuce slug</name>
    <dbReference type="NCBI Taxonomy" id="231223"/>
    <lineage>
        <taxon>Eukaryota</taxon>
        <taxon>Metazoa</taxon>
        <taxon>Spiralia</taxon>
        <taxon>Lophotrochozoa</taxon>
        <taxon>Mollusca</taxon>
        <taxon>Gastropoda</taxon>
        <taxon>Heterobranchia</taxon>
        <taxon>Euthyneura</taxon>
        <taxon>Panpulmonata</taxon>
        <taxon>Sacoglossa</taxon>
        <taxon>Placobranchoidea</taxon>
        <taxon>Plakobranchidae</taxon>
        <taxon>Elysia</taxon>
    </lineage>
</organism>
<name>A0AAE0XPP1_9GAST</name>
<dbReference type="Proteomes" id="UP001283361">
    <property type="component" value="Unassembled WGS sequence"/>
</dbReference>
<gene>
    <name evidence="2" type="ORF">RRG08_018722</name>
</gene>
<evidence type="ECO:0000313" key="3">
    <source>
        <dbReference type="Proteomes" id="UP001283361"/>
    </source>
</evidence>
<dbReference type="AlphaFoldDB" id="A0AAE0XPP1"/>
<evidence type="ECO:0000313" key="2">
    <source>
        <dbReference type="EMBL" id="KAK3702061.1"/>
    </source>
</evidence>
<reference evidence="2" key="1">
    <citation type="journal article" date="2023" name="G3 (Bethesda)">
        <title>A reference genome for the long-term kleptoplast-retaining sea slug Elysia crispata morphotype clarki.</title>
        <authorList>
            <person name="Eastman K.E."/>
            <person name="Pendleton A.L."/>
            <person name="Shaikh M.A."/>
            <person name="Suttiyut T."/>
            <person name="Ogas R."/>
            <person name="Tomko P."/>
            <person name="Gavelis G."/>
            <person name="Widhalm J.R."/>
            <person name="Wisecaver J.H."/>
        </authorList>
    </citation>
    <scope>NUCLEOTIDE SEQUENCE</scope>
    <source>
        <strain evidence="2">ECLA1</strain>
    </source>
</reference>
<keyword evidence="3" id="KW-1185">Reference proteome</keyword>
<evidence type="ECO:0000256" key="1">
    <source>
        <dbReference type="SAM" id="MobiDB-lite"/>
    </source>
</evidence>
<proteinExistence type="predicted"/>
<dbReference type="EMBL" id="JAWDGP010007869">
    <property type="protein sequence ID" value="KAK3702061.1"/>
    <property type="molecule type" value="Genomic_DNA"/>
</dbReference>
<protein>
    <submittedName>
        <fullName evidence="2">Uncharacterized protein</fullName>
    </submittedName>
</protein>
<sequence length="84" mass="9337">MTLTGASNSPFCGQGLGNTHSTGRLVRPRKEEIVVRSFLRDQKRYSSQATSFNDSINVPKDVSVYSQLDSSITRQNCQWDLGAK</sequence>
<feature type="compositionally biased region" description="Polar residues" evidence="1">
    <location>
        <begin position="1"/>
        <end position="22"/>
    </location>
</feature>
<accession>A0AAE0XPP1</accession>
<feature type="region of interest" description="Disordered" evidence="1">
    <location>
        <begin position="1"/>
        <end position="25"/>
    </location>
</feature>